<feature type="region of interest" description="Disordered" evidence="1">
    <location>
        <begin position="19"/>
        <end position="57"/>
    </location>
</feature>
<feature type="compositionally biased region" description="Basic and acidic residues" evidence="1">
    <location>
        <begin position="40"/>
        <end position="57"/>
    </location>
</feature>
<gene>
    <name evidence="2" type="ORF">Sangu_2754600</name>
</gene>
<comment type="caution">
    <text evidence="2">The sequence shown here is derived from an EMBL/GenBank/DDBJ whole genome shotgun (WGS) entry which is preliminary data.</text>
</comment>
<name>A0AAW2IV37_9LAMI</name>
<reference evidence="2" key="1">
    <citation type="submission" date="2020-06" db="EMBL/GenBank/DDBJ databases">
        <authorList>
            <person name="Li T."/>
            <person name="Hu X."/>
            <person name="Zhang T."/>
            <person name="Song X."/>
            <person name="Zhang H."/>
            <person name="Dai N."/>
            <person name="Sheng W."/>
            <person name="Hou X."/>
            <person name="Wei L."/>
        </authorList>
    </citation>
    <scope>NUCLEOTIDE SEQUENCE</scope>
    <source>
        <strain evidence="2">G01</strain>
        <tissue evidence="2">Leaf</tissue>
    </source>
</reference>
<evidence type="ECO:0000256" key="1">
    <source>
        <dbReference type="SAM" id="MobiDB-lite"/>
    </source>
</evidence>
<accession>A0AAW2IV37</accession>
<proteinExistence type="predicted"/>
<sequence length="57" mass="6371">MRIALAAEQALSAEQFQWQQNPGTAVQKHQETAKGNNAGETDKGEQSRKHEFSLKFV</sequence>
<dbReference type="AlphaFoldDB" id="A0AAW2IV37"/>
<dbReference type="EMBL" id="JACGWK010001561">
    <property type="protein sequence ID" value="KAL0285981.1"/>
    <property type="molecule type" value="Genomic_DNA"/>
</dbReference>
<protein>
    <submittedName>
        <fullName evidence="2">Uncharacterized protein</fullName>
    </submittedName>
</protein>
<evidence type="ECO:0000313" key="2">
    <source>
        <dbReference type="EMBL" id="KAL0285981.1"/>
    </source>
</evidence>
<reference evidence="2" key="2">
    <citation type="journal article" date="2024" name="Plant">
        <title>Genomic evolution and insights into agronomic trait innovations of Sesamum species.</title>
        <authorList>
            <person name="Miao H."/>
            <person name="Wang L."/>
            <person name="Qu L."/>
            <person name="Liu H."/>
            <person name="Sun Y."/>
            <person name="Le M."/>
            <person name="Wang Q."/>
            <person name="Wei S."/>
            <person name="Zheng Y."/>
            <person name="Lin W."/>
            <person name="Duan Y."/>
            <person name="Cao H."/>
            <person name="Xiong S."/>
            <person name="Wang X."/>
            <person name="Wei L."/>
            <person name="Li C."/>
            <person name="Ma Q."/>
            <person name="Ju M."/>
            <person name="Zhao R."/>
            <person name="Li G."/>
            <person name="Mu C."/>
            <person name="Tian Q."/>
            <person name="Mei H."/>
            <person name="Zhang T."/>
            <person name="Gao T."/>
            <person name="Zhang H."/>
        </authorList>
    </citation>
    <scope>NUCLEOTIDE SEQUENCE</scope>
    <source>
        <strain evidence="2">G01</strain>
    </source>
</reference>
<organism evidence="2">
    <name type="scientific">Sesamum angustifolium</name>
    <dbReference type="NCBI Taxonomy" id="2727405"/>
    <lineage>
        <taxon>Eukaryota</taxon>
        <taxon>Viridiplantae</taxon>
        <taxon>Streptophyta</taxon>
        <taxon>Embryophyta</taxon>
        <taxon>Tracheophyta</taxon>
        <taxon>Spermatophyta</taxon>
        <taxon>Magnoliopsida</taxon>
        <taxon>eudicotyledons</taxon>
        <taxon>Gunneridae</taxon>
        <taxon>Pentapetalae</taxon>
        <taxon>asterids</taxon>
        <taxon>lamiids</taxon>
        <taxon>Lamiales</taxon>
        <taxon>Pedaliaceae</taxon>
        <taxon>Sesamum</taxon>
    </lineage>
</organism>